<dbReference type="NCBIfam" id="TIGR02532">
    <property type="entry name" value="IV_pilin_GFxxxE"/>
    <property type="match status" value="1"/>
</dbReference>
<dbReference type="AlphaFoldDB" id="A0A3L8Q343"/>
<dbReference type="OrthoDB" id="5296638at2"/>
<sequence>MFKITENGFTLIELMITVAIIGILASIGYPSYTKYVAHAARADAIAGLVHVANLQEQYYLDHRKFTEDMTKLGLAADPFEVENKHYKIDAKVVDKTYSLKATAVGTQATRDPDCKEITLSSTGSRAPEECWK</sequence>
<keyword evidence="2" id="KW-1133">Transmembrane helix</keyword>
<keyword evidence="2" id="KW-0472">Membrane</keyword>
<protein>
    <submittedName>
        <fullName evidence="3">Prepilin-type N-terminal cleavage/methylation domain-containing protein</fullName>
    </submittedName>
</protein>
<dbReference type="InterPro" id="IPR000983">
    <property type="entry name" value="Bac_GSPG_pilin"/>
</dbReference>
<comment type="caution">
    <text evidence="3">The sequence shown here is derived from an EMBL/GenBank/DDBJ whole genome shotgun (WGS) entry which is preliminary data.</text>
</comment>
<dbReference type="Proteomes" id="UP000281474">
    <property type="component" value="Unassembled WGS sequence"/>
</dbReference>
<dbReference type="Pfam" id="PF16732">
    <property type="entry name" value="ComP_DUS"/>
    <property type="match status" value="1"/>
</dbReference>
<dbReference type="InterPro" id="IPR031982">
    <property type="entry name" value="PilE-like"/>
</dbReference>
<reference evidence="3 4" key="1">
    <citation type="submission" date="2018-09" db="EMBL/GenBank/DDBJ databases">
        <title>Phylogeny of the Shewanellaceae, and recommendation for two new genera, Pseudoshewanella and Parashewanella.</title>
        <authorList>
            <person name="Wang G."/>
        </authorList>
    </citation>
    <scope>NUCLEOTIDE SEQUENCE [LARGE SCALE GENOMIC DNA]</scope>
    <source>
        <strain evidence="3 4">C51</strain>
    </source>
</reference>
<accession>A0A3L8Q343</accession>
<feature type="transmembrane region" description="Helical" evidence="2">
    <location>
        <begin position="12"/>
        <end position="32"/>
    </location>
</feature>
<dbReference type="RefSeq" id="WP_121837244.1">
    <property type="nucleotide sequence ID" value="NZ_ML014754.1"/>
</dbReference>
<gene>
    <name evidence="3" type="ORF">D5018_01660</name>
</gene>
<keyword evidence="2" id="KW-0812">Transmembrane</keyword>
<dbReference type="Pfam" id="PF07963">
    <property type="entry name" value="N_methyl"/>
    <property type="match status" value="1"/>
</dbReference>
<dbReference type="GO" id="GO:0015628">
    <property type="term" value="P:protein secretion by the type II secretion system"/>
    <property type="evidence" value="ECO:0007669"/>
    <property type="project" value="InterPro"/>
</dbReference>
<dbReference type="PRINTS" id="PR00813">
    <property type="entry name" value="BCTERIALGSPG"/>
</dbReference>
<dbReference type="InterPro" id="IPR012902">
    <property type="entry name" value="N_methyl_site"/>
</dbReference>
<name>A0A3L8Q343_9GAMM</name>
<dbReference type="PANTHER" id="PTHR30093:SF47">
    <property type="entry name" value="TYPE IV PILUS NON-CORE MINOR PILIN PILE"/>
    <property type="match status" value="1"/>
</dbReference>
<dbReference type="SUPFAM" id="SSF54523">
    <property type="entry name" value="Pili subunits"/>
    <property type="match status" value="1"/>
</dbReference>
<evidence type="ECO:0000256" key="1">
    <source>
        <dbReference type="ARBA" id="ARBA00022481"/>
    </source>
</evidence>
<evidence type="ECO:0000313" key="4">
    <source>
        <dbReference type="Proteomes" id="UP000281474"/>
    </source>
</evidence>
<keyword evidence="1" id="KW-0488">Methylation</keyword>
<dbReference type="InterPro" id="IPR045584">
    <property type="entry name" value="Pilin-like"/>
</dbReference>
<organism evidence="3 4">
    <name type="scientific">Parashewanella curva</name>
    <dbReference type="NCBI Taxonomy" id="2338552"/>
    <lineage>
        <taxon>Bacteria</taxon>
        <taxon>Pseudomonadati</taxon>
        <taxon>Pseudomonadota</taxon>
        <taxon>Gammaproteobacteria</taxon>
        <taxon>Alteromonadales</taxon>
        <taxon>Shewanellaceae</taxon>
        <taxon>Parashewanella</taxon>
    </lineage>
</organism>
<dbReference type="EMBL" id="QZEI01000003">
    <property type="protein sequence ID" value="RLV61423.1"/>
    <property type="molecule type" value="Genomic_DNA"/>
</dbReference>
<dbReference type="GO" id="GO:0043683">
    <property type="term" value="P:type IV pilus assembly"/>
    <property type="evidence" value="ECO:0007669"/>
    <property type="project" value="InterPro"/>
</dbReference>
<evidence type="ECO:0000256" key="2">
    <source>
        <dbReference type="SAM" id="Phobius"/>
    </source>
</evidence>
<dbReference type="Gene3D" id="3.30.700.10">
    <property type="entry name" value="Glycoprotein, Type 4 Pilin"/>
    <property type="match status" value="1"/>
</dbReference>
<dbReference type="PANTHER" id="PTHR30093">
    <property type="entry name" value="GENERAL SECRETION PATHWAY PROTEIN G"/>
    <property type="match status" value="1"/>
</dbReference>
<dbReference type="GO" id="GO:0015627">
    <property type="term" value="C:type II protein secretion system complex"/>
    <property type="evidence" value="ECO:0007669"/>
    <property type="project" value="InterPro"/>
</dbReference>
<evidence type="ECO:0000313" key="3">
    <source>
        <dbReference type="EMBL" id="RLV61423.1"/>
    </source>
</evidence>
<keyword evidence="4" id="KW-1185">Reference proteome</keyword>
<proteinExistence type="predicted"/>